<feature type="domain" description="Glycoside hydrolase family 2 catalytic" evidence="5">
    <location>
        <begin position="294"/>
        <end position="584"/>
    </location>
</feature>
<evidence type="ECO:0000259" key="6">
    <source>
        <dbReference type="Pfam" id="PF02837"/>
    </source>
</evidence>
<protein>
    <submittedName>
        <fullName evidence="7">Glycoside hydrolase family 2</fullName>
    </submittedName>
</protein>
<dbReference type="Gene3D" id="2.60.120.260">
    <property type="entry name" value="Galactose-binding domain-like"/>
    <property type="match status" value="1"/>
</dbReference>
<dbReference type="AlphaFoldDB" id="A0A0M9BN42"/>
<reference evidence="7 8" key="1">
    <citation type="submission" date="2015-08" db="EMBL/GenBank/DDBJ databases">
        <title>Draft genome sequence of cellulolytic and xylanolytic Paenibacillus sp. A59, isolated from a decaying forest soil from Patagonia, Argentina.</title>
        <authorList>
            <person name="Ghio S."/>
            <person name="Caceres A.M."/>
            <person name="Talia P."/>
            <person name="Grasso D."/>
            <person name="Campos E."/>
        </authorList>
    </citation>
    <scope>NUCLEOTIDE SEQUENCE [LARGE SCALE GENOMIC DNA]</scope>
    <source>
        <strain evidence="7 8">A59</strain>
    </source>
</reference>
<dbReference type="PATRIC" id="fig|1705561.3.peg.3908"/>
<feature type="domain" description="Glycosyl hydrolases family 2 sugar binding" evidence="6">
    <location>
        <begin position="22"/>
        <end position="143"/>
    </location>
</feature>
<dbReference type="RefSeq" id="WP_053782273.1">
    <property type="nucleotide sequence ID" value="NZ_LITU01000068.1"/>
</dbReference>
<gene>
    <name evidence="7" type="ORF">AMS66_18885</name>
</gene>
<dbReference type="Pfam" id="PF00703">
    <property type="entry name" value="Glyco_hydro_2"/>
    <property type="match status" value="1"/>
</dbReference>
<dbReference type="Gene3D" id="2.60.40.10">
    <property type="entry name" value="Immunoglobulins"/>
    <property type="match status" value="1"/>
</dbReference>
<feature type="domain" description="Glycoside hydrolase family 2 immunoglobulin-like beta-sandwich" evidence="4">
    <location>
        <begin position="185"/>
        <end position="291"/>
    </location>
</feature>
<keyword evidence="8" id="KW-1185">Reference proteome</keyword>
<dbReference type="GO" id="GO:0004553">
    <property type="term" value="F:hydrolase activity, hydrolyzing O-glycosyl compounds"/>
    <property type="evidence" value="ECO:0007669"/>
    <property type="project" value="InterPro"/>
</dbReference>
<dbReference type="SUPFAM" id="SSF49785">
    <property type="entry name" value="Galactose-binding domain-like"/>
    <property type="match status" value="1"/>
</dbReference>
<dbReference type="PANTHER" id="PTHR42732">
    <property type="entry name" value="BETA-GALACTOSIDASE"/>
    <property type="match status" value="1"/>
</dbReference>
<organism evidence="7 8">
    <name type="scientific">Paenibacillus xylanivorans</name>
    <dbReference type="NCBI Taxonomy" id="1705561"/>
    <lineage>
        <taxon>Bacteria</taxon>
        <taxon>Bacillati</taxon>
        <taxon>Bacillota</taxon>
        <taxon>Bacilli</taxon>
        <taxon>Bacillales</taxon>
        <taxon>Paenibacillaceae</taxon>
        <taxon>Paenibacillus</taxon>
    </lineage>
</organism>
<dbReference type="InterPro" id="IPR006104">
    <property type="entry name" value="Glyco_hydro_2_N"/>
</dbReference>
<evidence type="ECO:0000259" key="4">
    <source>
        <dbReference type="Pfam" id="PF00703"/>
    </source>
</evidence>
<dbReference type="InterPro" id="IPR008979">
    <property type="entry name" value="Galactose-bd-like_sf"/>
</dbReference>
<accession>A0A0M9BN42</accession>
<dbReference type="InterPro" id="IPR051913">
    <property type="entry name" value="GH2_Domain-Containing"/>
</dbReference>
<dbReference type="SUPFAM" id="SSF49303">
    <property type="entry name" value="beta-Galactosidase/glucuronidase domain"/>
    <property type="match status" value="1"/>
</dbReference>
<comment type="caution">
    <text evidence="7">The sequence shown here is derived from an EMBL/GenBank/DDBJ whole genome shotgun (WGS) entry which is preliminary data.</text>
</comment>
<dbReference type="SUPFAM" id="SSF51445">
    <property type="entry name" value="(Trans)glycosidases"/>
    <property type="match status" value="1"/>
</dbReference>
<evidence type="ECO:0000313" key="8">
    <source>
        <dbReference type="Proteomes" id="UP000037688"/>
    </source>
</evidence>
<dbReference type="InterPro" id="IPR006102">
    <property type="entry name" value="Ig-like_GH2"/>
</dbReference>
<comment type="similarity">
    <text evidence="1">Belongs to the glycosyl hydrolase 2 family.</text>
</comment>
<dbReference type="InterPro" id="IPR017853">
    <property type="entry name" value="GH"/>
</dbReference>
<dbReference type="OrthoDB" id="9762066at2"/>
<evidence type="ECO:0000256" key="1">
    <source>
        <dbReference type="ARBA" id="ARBA00007401"/>
    </source>
</evidence>
<dbReference type="Gene3D" id="3.20.20.80">
    <property type="entry name" value="Glycosidases"/>
    <property type="match status" value="1"/>
</dbReference>
<dbReference type="InterPro" id="IPR013783">
    <property type="entry name" value="Ig-like_fold"/>
</dbReference>
<keyword evidence="3" id="KW-0326">Glycosidase</keyword>
<evidence type="ECO:0000313" key="7">
    <source>
        <dbReference type="EMBL" id="KOY14846.1"/>
    </source>
</evidence>
<dbReference type="InterPro" id="IPR006103">
    <property type="entry name" value="Glyco_hydro_2_cat"/>
</dbReference>
<dbReference type="Proteomes" id="UP000037688">
    <property type="component" value="Unassembled WGS sequence"/>
</dbReference>
<dbReference type="PANTHER" id="PTHR42732:SF3">
    <property type="entry name" value="HYDROLASE"/>
    <property type="match status" value="1"/>
</dbReference>
<name>A0A0M9BN42_9BACL</name>
<dbReference type="Pfam" id="PF02836">
    <property type="entry name" value="Glyco_hydro_2_C"/>
    <property type="match status" value="1"/>
</dbReference>
<dbReference type="InterPro" id="IPR036156">
    <property type="entry name" value="Beta-gal/glucu_dom_sf"/>
</dbReference>
<sequence length="588" mass="68446">MTTKSYSKHYPRPQFVRKEWLDLNGEWDFSFDDGKVGESEHWYDQERFPKGTQIIVPFTYETKASGIGIETFHPRVWYRRNVLIPQEARGKRTILHFQGVDYKAKCWVNGTVVGEHEGGYAAFSFDITPYITYGSENNIVLEIEDSQSAVQPRGKQRWVDQNFECFYVQSTGIWKSVWLEYVNEARIDAVKMTPDIDRHMIRLDFQLHGIEGRNNLRLETRIELNGQHVQTISLSPDRPWMTIEASVKHEAGGPWKQSLWSPGSPNLYDIEFVLYEDEKESDRVQSYFGMRKISIENGQILLNNAPLYQRMILDQGYWTDSHLTPPSVEALIEDIDKIAEMGYNGIRKHMKLEDPRFLYWCDVKGMLVWSEMAATFEFNDEAVTRFTKEWLEIVPQQYNHPCVITWVPFNESWGIPTIGHEVRQQQFTQSIYHLTKAIDPYRPVITNDGWEHTVSDILTLHDYVETGDAFLERYQDKDMIVTNQIASNRWKFAFAEGYTYKGQPIIISEFGGIAFQSDKGWGYGNQVDSVEAFLERFRSITGAIQSIPYISGYCYTQLTDVQQEINGLLTEDRKPKVPLEEIRKINLG</sequence>
<evidence type="ECO:0000256" key="3">
    <source>
        <dbReference type="ARBA" id="ARBA00023295"/>
    </source>
</evidence>
<evidence type="ECO:0000259" key="5">
    <source>
        <dbReference type="Pfam" id="PF02836"/>
    </source>
</evidence>
<proteinExistence type="inferred from homology"/>
<evidence type="ECO:0000256" key="2">
    <source>
        <dbReference type="ARBA" id="ARBA00022801"/>
    </source>
</evidence>
<dbReference type="Pfam" id="PF02837">
    <property type="entry name" value="Glyco_hydro_2_N"/>
    <property type="match status" value="1"/>
</dbReference>
<dbReference type="GO" id="GO:0005975">
    <property type="term" value="P:carbohydrate metabolic process"/>
    <property type="evidence" value="ECO:0007669"/>
    <property type="project" value="InterPro"/>
</dbReference>
<keyword evidence="2 7" id="KW-0378">Hydrolase</keyword>
<dbReference type="EMBL" id="LITU01000068">
    <property type="protein sequence ID" value="KOY14846.1"/>
    <property type="molecule type" value="Genomic_DNA"/>
</dbReference>